<proteinExistence type="predicted"/>
<dbReference type="Pfam" id="PF00072">
    <property type="entry name" value="Response_reg"/>
    <property type="match status" value="1"/>
</dbReference>
<dbReference type="GO" id="GO:0000160">
    <property type="term" value="P:phosphorelay signal transduction system"/>
    <property type="evidence" value="ECO:0007669"/>
    <property type="project" value="InterPro"/>
</dbReference>
<evidence type="ECO:0000256" key="2">
    <source>
        <dbReference type="SAM" id="MobiDB-lite"/>
    </source>
</evidence>
<dbReference type="AlphaFoldDB" id="A0A258D714"/>
<protein>
    <submittedName>
        <fullName evidence="4">Two-component system response regulator</fullName>
    </submittedName>
</protein>
<evidence type="ECO:0000256" key="1">
    <source>
        <dbReference type="PROSITE-ProRule" id="PRU00169"/>
    </source>
</evidence>
<feature type="domain" description="Response regulatory" evidence="3">
    <location>
        <begin position="17"/>
        <end position="136"/>
    </location>
</feature>
<organism evidence="4 5">
    <name type="scientific">Caulobacter vibrioides</name>
    <name type="common">Caulobacter crescentus</name>
    <dbReference type="NCBI Taxonomy" id="155892"/>
    <lineage>
        <taxon>Bacteria</taxon>
        <taxon>Pseudomonadati</taxon>
        <taxon>Pseudomonadota</taxon>
        <taxon>Alphaproteobacteria</taxon>
        <taxon>Caulobacterales</taxon>
        <taxon>Caulobacteraceae</taxon>
        <taxon>Caulobacter</taxon>
    </lineage>
</organism>
<dbReference type="PANTHER" id="PTHR43228:SF1">
    <property type="entry name" value="TWO-COMPONENT RESPONSE REGULATOR ARR22"/>
    <property type="match status" value="1"/>
</dbReference>
<dbReference type="SMART" id="SM00448">
    <property type="entry name" value="REC"/>
    <property type="match status" value="1"/>
</dbReference>
<evidence type="ECO:0000259" key="3">
    <source>
        <dbReference type="PROSITE" id="PS50110"/>
    </source>
</evidence>
<dbReference type="Gene3D" id="3.40.50.2300">
    <property type="match status" value="1"/>
</dbReference>
<feature type="region of interest" description="Disordered" evidence="2">
    <location>
        <begin position="153"/>
        <end position="200"/>
    </location>
</feature>
<comment type="caution">
    <text evidence="4">The sequence shown here is derived from an EMBL/GenBank/DDBJ whole genome shotgun (WGS) entry which is preliminary data.</text>
</comment>
<dbReference type="EMBL" id="NCDQ01000158">
    <property type="protein sequence ID" value="OYX03093.1"/>
    <property type="molecule type" value="Genomic_DNA"/>
</dbReference>
<dbReference type="SUPFAM" id="SSF52172">
    <property type="entry name" value="CheY-like"/>
    <property type="match status" value="1"/>
</dbReference>
<reference evidence="4 5" key="1">
    <citation type="submission" date="2017-03" db="EMBL/GenBank/DDBJ databases">
        <title>Lifting the veil on microbial sulfur biogeochemistry in mining wastewaters.</title>
        <authorList>
            <person name="Kantor R.S."/>
            <person name="Colenbrander Nelson T."/>
            <person name="Marshall S."/>
            <person name="Bennett D."/>
            <person name="Apte S."/>
            <person name="Camacho D."/>
            <person name="Thomas B.C."/>
            <person name="Warren L.A."/>
            <person name="Banfield J.F."/>
        </authorList>
    </citation>
    <scope>NUCLEOTIDE SEQUENCE [LARGE SCALE GENOMIC DNA]</scope>
    <source>
        <strain evidence="4">32-67-7</strain>
    </source>
</reference>
<name>A0A258D714_CAUVI</name>
<sequence>MTDALLPSTRINLERATVLVLDDNGPSLDILSQVVSGFGVKQLHRAETVADAQSLIKTKTFDLIISDVQMPVTDGIEFIEWLRREGGETNRFIPVILVTGHTRTSQVVKIRDAGANYVVAKPITPKVLLERVFWVAREDRAFIECPSFVGPDRRFKHMGPPPGTDGRRKDDLPAEVGEAQTPNLSDDEISNMMRPAKVQI</sequence>
<dbReference type="CDD" id="cd17546">
    <property type="entry name" value="REC_hyHK_CKI1_RcsC-like"/>
    <property type="match status" value="1"/>
</dbReference>
<evidence type="ECO:0000313" key="5">
    <source>
        <dbReference type="Proteomes" id="UP000215616"/>
    </source>
</evidence>
<feature type="modified residue" description="4-aspartylphosphate" evidence="1">
    <location>
        <position position="67"/>
    </location>
</feature>
<dbReference type="PROSITE" id="PS50110">
    <property type="entry name" value="RESPONSE_REGULATORY"/>
    <property type="match status" value="1"/>
</dbReference>
<dbReference type="InterPro" id="IPR052048">
    <property type="entry name" value="ST_Response_Regulator"/>
</dbReference>
<gene>
    <name evidence="4" type="ORF">B7Z12_10770</name>
</gene>
<dbReference type="PANTHER" id="PTHR43228">
    <property type="entry name" value="TWO-COMPONENT RESPONSE REGULATOR"/>
    <property type="match status" value="1"/>
</dbReference>
<dbReference type="InterPro" id="IPR001789">
    <property type="entry name" value="Sig_transdc_resp-reg_receiver"/>
</dbReference>
<dbReference type="Proteomes" id="UP000215616">
    <property type="component" value="Unassembled WGS sequence"/>
</dbReference>
<dbReference type="InterPro" id="IPR011006">
    <property type="entry name" value="CheY-like_superfamily"/>
</dbReference>
<keyword evidence="1" id="KW-0597">Phosphoprotein</keyword>
<accession>A0A258D714</accession>
<evidence type="ECO:0000313" key="4">
    <source>
        <dbReference type="EMBL" id="OYX03093.1"/>
    </source>
</evidence>